<dbReference type="PANTHER" id="PTHR10443:SF12">
    <property type="entry name" value="DIPEPTIDASE"/>
    <property type="match status" value="1"/>
</dbReference>
<dbReference type="STRING" id="443254.Marpi_2094"/>
<gene>
    <name evidence="1" type="ordered locus">Marpi_2094</name>
</gene>
<dbReference type="InterPro" id="IPR008257">
    <property type="entry name" value="Pept_M19"/>
</dbReference>
<dbReference type="RefSeq" id="WP_014297539.1">
    <property type="nucleotide sequence ID" value="NC_016751.1"/>
</dbReference>
<dbReference type="GO" id="GO:0070573">
    <property type="term" value="F:metallodipeptidase activity"/>
    <property type="evidence" value="ECO:0007669"/>
    <property type="project" value="InterPro"/>
</dbReference>
<dbReference type="GO" id="GO:0006508">
    <property type="term" value="P:proteolysis"/>
    <property type="evidence" value="ECO:0007669"/>
    <property type="project" value="InterPro"/>
</dbReference>
<dbReference type="EMBL" id="CP003257">
    <property type="protein sequence ID" value="AEX86469.1"/>
    <property type="molecule type" value="Genomic_DNA"/>
</dbReference>
<dbReference type="CDD" id="cd01301">
    <property type="entry name" value="rDP_like"/>
    <property type="match status" value="1"/>
</dbReference>
<evidence type="ECO:0000313" key="2">
    <source>
        <dbReference type="Proteomes" id="UP000007161"/>
    </source>
</evidence>
<dbReference type="Gene3D" id="3.20.20.140">
    <property type="entry name" value="Metal-dependent hydrolases"/>
    <property type="match status" value="1"/>
</dbReference>
<keyword evidence="2" id="KW-1185">Reference proteome</keyword>
<dbReference type="Pfam" id="PF01244">
    <property type="entry name" value="Peptidase_M19"/>
    <property type="match status" value="1"/>
</dbReference>
<dbReference type="eggNOG" id="COG2355">
    <property type="taxonomic scope" value="Bacteria"/>
</dbReference>
<dbReference type="PROSITE" id="PS51365">
    <property type="entry name" value="RENAL_DIPEPTIDASE_2"/>
    <property type="match status" value="1"/>
</dbReference>
<sequence>MNTDNYLIIDAHFDLLTYVTERRKEGKKQVIMNRFYDDFKKGKVNIIVSSLFISEKYIPEMALRNALDQIASLHYEIEESEGKIMLCRNMKDIQYAIDNQKLGILLSFEGLDPIGNDLYLLKVFYELGVRFAGLVWSRRNYVADGAFFSEVETGTEGGLSSFGVKIVKEAERLGMLIDVSHLNDSGFWDVIKFTTKPIIASHSNVRKLFNSKRNLTDEQIKAIANNSGVIGINANGMFVTDNNSENNINGLIKHIDYIANLVGVEHVGFGFDLCDMFRDEQVDSLNTHKEIPVLIEKLKEHGYTETEIKKITGENFLRVYKSIL</sequence>
<protein>
    <submittedName>
        <fullName evidence="1">Zn-dependent dipeptidase, microsomal dipeptidase</fullName>
    </submittedName>
</protein>
<dbReference type="AlphaFoldDB" id="H2J7H6"/>
<proteinExistence type="predicted"/>
<dbReference type="SUPFAM" id="SSF51556">
    <property type="entry name" value="Metallo-dependent hydrolases"/>
    <property type="match status" value="1"/>
</dbReference>
<dbReference type="Proteomes" id="UP000007161">
    <property type="component" value="Chromosome"/>
</dbReference>
<name>H2J7H6_MARPK</name>
<reference evidence="2" key="2">
    <citation type="submission" date="2012-01" db="EMBL/GenBank/DDBJ databases">
        <title>Complete sequence of chromosome of Marinitoga piezophila KA3.</title>
        <authorList>
            <person name="Lucas S."/>
            <person name="Han J."/>
            <person name="Lapidus A."/>
            <person name="Cheng J.-F."/>
            <person name="Goodwin L."/>
            <person name="Pitluck S."/>
            <person name="Peters L."/>
            <person name="Mikhailova N."/>
            <person name="Teshima H."/>
            <person name="Detter J.C."/>
            <person name="Han C."/>
            <person name="Tapia R."/>
            <person name="Land M."/>
            <person name="Hauser L."/>
            <person name="Kyrpides N."/>
            <person name="Ivanova N."/>
            <person name="Pagani I."/>
            <person name="Jebbar M."/>
            <person name="Vannier P."/>
            <person name="Oger P."/>
            <person name="Cario A."/>
            <person name="Bartlett D."/>
            <person name="Noll K.M."/>
            <person name="Woyke T."/>
        </authorList>
    </citation>
    <scope>NUCLEOTIDE SEQUENCE [LARGE SCALE GENOMIC DNA]</scope>
    <source>
        <strain evidence="2">DSM 14283 / JCM 11233 / KA3</strain>
    </source>
</reference>
<reference evidence="1 2" key="1">
    <citation type="journal article" date="2012" name="J. Bacteriol.">
        <title>Complete Genome Sequence of the Thermophilic, Piezophilic, Heterotrophic Bacterium Marinitoga piezophila KA3.</title>
        <authorList>
            <person name="Lucas S."/>
            <person name="Han J."/>
            <person name="Lapidus A."/>
            <person name="Cheng J.F."/>
            <person name="Goodwin L.A."/>
            <person name="Pitluck S."/>
            <person name="Peters L."/>
            <person name="Mikhailova N."/>
            <person name="Teshima H."/>
            <person name="Detter J.C."/>
            <person name="Han C."/>
            <person name="Tapia R."/>
            <person name="Land M."/>
            <person name="Hauser L."/>
            <person name="Kyrpides N.C."/>
            <person name="Ivanova N."/>
            <person name="Pagani I."/>
            <person name="Vannier P."/>
            <person name="Oger P."/>
            <person name="Bartlett D.H."/>
            <person name="Noll K.M."/>
            <person name="Woyke T."/>
            <person name="Jebbar M."/>
        </authorList>
    </citation>
    <scope>NUCLEOTIDE SEQUENCE [LARGE SCALE GENOMIC DNA]</scope>
    <source>
        <strain evidence="2">DSM 14283 / JCM 11233 / KA3</strain>
    </source>
</reference>
<dbReference type="KEGG" id="mpz:Marpi_2094"/>
<dbReference type="HOGENOM" id="CLU_031404_2_1_0"/>
<evidence type="ECO:0000313" key="1">
    <source>
        <dbReference type="EMBL" id="AEX86469.1"/>
    </source>
</evidence>
<dbReference type="OrthoDB" id="9804920at2"/>
<dbReference type="InterPro" id="IPR032466">
    <property type="entry name" value="Metal_Hydrolase"/>
</dbReference>
<organism evidence="1 2">
    <name type="scientific">Marinitoga piezophila (strain DSM 14283 / JCM 11233 / KA3)</name>
    <dbReference type="NCBI Taxonomy" id="443254"/>
    <lineage>
        <taxon>Bacteria</taxon>
        <taxon>Thermotogati</taxon>
        <taxon>Thermotogota</taxon>
        <taxon>Thermotogae</taxon>
        <taxon>Petrotogales</taxon>
        <taxon>Petrotogaceae</taxon>
        <taxon>Marinitoga</taxon>
    </lineage>
</organism>
<dbReference type="PANTHER" id="PTHR10443">
    <property type="entry name" value="MICROSOMAL DIPEPTIDASE"/>
    <property type="match status" value="1"/>
</dbReference>
<accession>H2J7H6</accession>